<feature type="region of interest" description="Disordered" evidence="1">
    <location>
        <begin position="1"/>
        <end position="30"/>
    </location>
</feature>
<sequence length="30" mass="3311">MGEAADEEAKKGRQEDKPVRRATLRRVAAA</sequence>
<dbReference type="AlphaFoldDB" id="A0A177G0Z0"/>
<protein>
    <submittedName>
        <fullName evidence="2">Uncharacterized protein</fullName>
    </submittedName>
</protein>
<comment type="caution">
    <text evidence="2">The sequence shown here is derived from an EMBL/GenBank/DDBJ whole genome shotgun (WGS) entry which is preliminary data.</text>
</comment>
<dbReference type="PATRIC" id="fig|178901.16.peg.4345"/>
<name>A0A177G0Z0_9PROT</name>
<evidence type="ECO:0000313" key="2">
    <source>
        <dbReference type="EMBL" id="OAG74068.1"/>
    </source>
</evidence>
<reference evidence="2 3" key="1">
    <citation type="submission" date="2016-03" db="EMBL/GenBank/DDBJ databases">
        <title>Draft genome sequence of Acetobacter malorum CECT 7742, a strain isolated from strawberry vinegar.</title>
        <authorList>
            <person name="Sainz F."/>
            <person name="Mas A."/>
            <person name="Torija M.J."/>
        </authorList>
    </citation>
    <scope>NUCLEOTIDE SEQUENCE [LARGE SCALE GENOMIC DNA]</scope>
    <source>
        <strain evidence="2 3">CECT 7742</strain>
    </source>
</reference>
<dbReference type="EMBL" id="LVHD01000244">
    <property type="protein sequence ID" value="OAG74068.1"/>
    <property type="molecule type" value="Genomic_DNA"/>
</dbReference>
<feature type="compositionally biased region" description="Basic and acidic residues" evidence="1">
    <location>
        <begin position="7"/>
        <end position="19"/>
    </location>
</feature>
<organism evidence="2 3">
    <name type="scientific">Acetobacter malorum</name>
    <dbReference type="NCBI Taxonomy" id="178901"/>
    <lineage>
        <taxon>Bacteria</taxon>
        <taxon>Pseudomonadati</taxon>
        <taxon>Pseudomonadota</taxon>
        <taxon>Alphaproteobacteria</taxon>
        <taxon>Acetobacterales</taxon>
        <taxon>Acetobacteraceae</taxon>
        <taxon>Acetobacter</taxon>
    </lineage>
</organism>
<evidence type="ECO:0000313" key="3">
    <source>
        <dbReference type="Proteomes" id="UP000077349"/>
    </source>
</evidence>
<dbReference type="Proteomes" id="UP000077349">
    <property type="component" value="Unassembled WGS sequence"/>
</dbReference>
<gene>
    <name evidence="2" type="ORF">Amal_03981</name>
</gene>
<accession>A0A177G0Z0</accession>
<proteinExistence type="predicted"/>
<evidence type="ECO:0000256" key="1">
    <source>
        <dbReference type="SAM" id="MobiDB-lite"/>
    </source>
</evidence>